<dbReference type="InterPro" id="IPR035681">
    <property type="entry name" value="ComA-like_MBL"/>
</dbReference>
<proteinExistence type="predicted"/>
<dbReference type="Gene3D" id="1.10.150.320">
    <property type="entry name" value="Photosystem II 12 kDa extrinsic protein"/>
    <property type="match status" value="1"/>
</dbReference>
<dbReference type="CDD" id="cd07731">
    <property type="entry name" value="ComA-like_MBL-fold"/>
    <property type="match status" value="1"/>
</dbReference>
<dbReference type="SUPFAM" id="SSF56281">
    <property type="entry name" value="Metallo-hydrolase/oxidoreductase"/>
    <property type="match status" value="1"/>
</dbReference>
<dbReference type="SUPFAM" id="SSF81585">
    <property type="entry name" value="PsbU/PolX domain-like"/>
    <property type="match status" value="1"/>
</dbReference>
<gene>
    <name evidence="3" type="ordered locus">Hhal_1314</name>
</gene>
<dbReference type="Pfam" id="PF00753">
    <property type="entry name" value="Lactamase_B"/>
    <property type="match status" value="1"/>
</dbReference>
<dbReference type="PANTHER" id="PTHR30619:SF7">
    <property type="entry name" value="BETA-LACTAMASE DOMAIN PROTEIN"/>
    <property type="match status" value="1"/>
</dbReference>
<dbReference type="Gene3D" id="3.60.15.10">
    <property type="entry name" value="Ribonuclease Z/Hydroxyacylglutathione hydrolase-like"/>
    <property type="match status" value="1"/>
</dbReference>
<feature type="domain" description="Metallo-beta-lactamase" evidence="2">
    <location>
        <begin position="40"/>
        <end position="232"/>
    </location>
</feature>
<evidence type="ECO:0000313" key="4">
    <source>
        <dbReference type="Proteomes" id="UP000000647"/>
    </source>
</evidence>
<reference evidence="3 4" key="2">
    <citation type="journal article" date="2013" name="Stand. Genomic Sci.">
        <title>Complete genome sequence of Halorhodospira halophila SL1.</title>
        <authorList>
            <person name="Challacombe J.F."/>
            <person name="Majid S."/>
            <person name="Deole R."/>
            <person name="Brettin T.S."/>
            <person name="Bruce D."/>
            <person name="Delano S.F."/>
            <person name="Detter J.C."/>
            <person name="Gleasner C.D."/>
            <person name="Han C.S."/>
            <person name="Misra M."/>
            <person name="Reitenga K.G."/>
            <person name="Mikhailova N."/>
            <person name="Woyke T."/>
            <person name="Pitluck S."/>
            <person name="Nolan M."/>
            <person name="Land M.L."/>
            <person name="Saunders E."/>
            <person name="Tapia R."/>
            <person name="Lapidus A."/>
            <person name="Ivanova N."/>
            <person name="Hoff W.D."/>
        </authorList>
    </citation>
    <scope>NUCLEOTIDE SEQUENCE [LARGE SCALE GENOMIC DNA]</scope>
    <source>
        <strain evidence="4">DSM 244 / SL1</strain>
    </source>
</reference>
<evidence type="ECO:0000313" key="3">
    <source>
        <dbReference type="EMBL" id="ABM62081.1"/>
    </source>
</evidence>
<feature type="signal peptide" evidence="1">
    <location>
        <begin position="1"/>
        <end position="29"/>
    </location>
</feature>
<reference evidence="4" key="1">
    <citation type="submission" date="2006-12" db="EMBL/GenBank/DDBJ databases">
        <title>Complete sequence of Halorhodospira halophila SL1.</title>
        <authorList>
            <consortium name="US DOE Joint Genome Institute"/>
            <person name="Copeland A."/>
            <person name="Lucas S."/>
            <person name="Lapidus A."/>
            <person name="Barry K."/>
            <person name="Detter J.C."/>
            <person name="Glavina del Rio T."/>
            <person name="Hammon N."/>
            <person name="Israni S."/>
            <person name="Dalin E."/>
            <person name="Tice H."/>
            <person name="Pitluck S."/>
            <person name="Saunders E."/>
            <person name="Brettin T."/>
            <person name="Bruce D."/>
            <person name="Han C."/>
            <person name="Tapia R."/>
            <person name="Schmutz J."/>
            <person name="Larimer F."/>
            <person name="Land M."/>
            <person name="Hauser L."/>
            <person name="Kyrpides N."/>
            <person name="Mikhailova N."/>
            <person name="Hoff W."/>
            <person name="Richardson P."/>
        </authorList>
    </citation>
    <scope>NUCLEOTIDE SEQUENCE [LARGE SCALE GENOMIC DNA]</scope>
    <source>
        <strain evidence="4">DSM 244 / SL1</strain>
    </source>
</reference>
<dbReference type="Pfam" id="PF12836">
    <property type="entry name" value="HHH_3"/>
    <property type="match status" value="1"/>
</dbReference>
<dbReference type="eggNOG" id="COG1555">
    <property type="taxonomic scope" value="Bacteria"/>
</dbReference>
<dbReference type="InterPro" id="IPR052159">
    <property type="entry name" value="Competence_DNA_uptake"/>
</dbReference>
<dbReference type="eggNOG" id="COG2333">
    <property type="taxonomic scope" value="Bacteria"/>
</dbReference>
<dbReference type="PANTHER" id="PTHR30619">
    <property type="entry name" value="DNA INTERNALIZATION/COMPETENCE PROTEIN COMEC/REC2"/>
    <property type="match status" value="1"/>
</dbReference>
<accession>A1WWL9</accession>
<dbReference type="OrthoDB" id="1201035at2"/>
<organism evidence="3 4">
    <name type="scientific">Halorhodospira halophila (strain DSM 244 / SL1)</name>
    <name type="common">Ectothiorhodospira halophila (strain DSM 244 / SL1)</name>
    <dbReference type="NCBI Taxonomy" id="349124"/>
    <lineage>
        <taxon>Bacteria</taxon>
        <taxon>Pseudomonadati</taxon>
        <taxon>Pseudomonadota</taxon>
        <taxon>Gammaproteobacteria</taxon>
        <taxon>Chromatiales</taxon>
        <taxon>Ectothiorhodospiraceae</taxon>
        <taxon>Halorhodospira</taxon>
    </lineage>
</organism>
<evidence type="ECO:0000259" key="2">
    <source>
        <dbReference type="SMART" id="SM00849"/>
    </source>
</evidence>
<protein>
    <submittedName>
        <fullName evidence="3">Beta-lactamase domain protein</fullName>
    </submittedName>
</protein>
<dbReference type="InterPro" id="IPR036866">
    <property type="entry name" value="RibonucZ/Hydroxyglut_hydro"/>
</dbReference>
<evidence type="ECO:0000256" key="1">
    <source>
        <dbReference type="SAM" id="SignalP"/>
    </source>
</evidence>
<keyword evidence="4" id="KW-1185">Reference proteome</keyword>
<dbReference type="AlphaFoldDB" id="A1WWL9"/>
<dbReference type="EMBL" id="CP000544">
    <property type="protein sequence ID" value="ABM62081.1"/>
    <property type="molecule type" value="Genomic_DNA"/>
</dbReference>
<sequence length="363" mass="38529">MSRHPRRCALGRALALSVLLVATASPSTASMTLTFLDVGQGDATLVAADGHYVLIDGGRGREDAIAPLRGKGVQALDLMVATHAHADHIGGLVSVLEEKSVDTLWYSGDEHSTQTFEAFLDAALGSGVRYVEPTRGHSRTFGGLEVTTLHPGEQTSGSHLHDRNLVIRLDYGACSAIITGDIEGSGERAILRAGVNVSADVLELGHHGSRSSTTTEWFEAVDPDYAVVQYAEGNPYGHPHGEVLDRIERMGAEMLGTGAHGTIRMRCSGGEWRVHTEVSGSVVAGDHEPGTDREPEDGAGAGCIDLNQAPAETLEQIIHIGPTRAEDVIDGRPWSSVSELEAIDGLGPARVRDIQEQDDACVR</sequence>
<dbReference type="SMART" id="SM00849">
    <property type="entry name" value="Lactamase_B"/>
    <property type="match status" value="1"/>
</dbReference>
<dbReference type="InterPro" id="IPR001279">
    <property type="entry name" value="Metallo-B-lactamas"/>
</dbReference>
<dbReference type="STRING" id="349124.Hhal_1314"/>
<feature type="chain" id="PRO_5002640725" evidence="1">
    <location>
        <begin position="30"/>
        <end position="363"/>
    </location>
</feature>
<keyword evidence="1" id="KW-0732">Signal</keyword>
<dbReference type="KEGG" id="hha:Hhal_1314"/>
<dbReference type="Proteomes" id="UP000000647">
    <property type="component" value="Chromosome"/>
</dbReference>
<name>A1WWL9_HALHL</name>
<dbReference type="HOGENOM" id="CLU_010363_0_1_6"/>